<dbReference type="CDD" id="cd06170">
    <property type="entry name" value="LuxR_C_like"/>
    <property type="match status" value="1"/>
</dbReference>
<dbReference type="Pfam" id="PF00072">
    <property type="entry name" value="Response_reg"/>
    <property type="match status" value="1"/>
</dbReference>
<evidence type="ECO:0000256" key="6">
    <source>
        <dbReference type="SAM" id="MobiDB-lite"/>
    </source>
</evidence>
<feature type="modified residue" description="4-aspartylphosphate" evidence="5">
    <location>
        <position position="55"/>
    </location>
</feature>
<feature type="domain" description="Response regulatory" evidence="8">
    <location>
        <begin position="4"/>
        <end position="119"/>
    </location>
</feature>
<keyword evidence="10" id="KW-1185">Reference proteome</keyword>
<dbReference type="RefSeq" id="WP_162638195.1">
    <property type="nucleotide sequence ID" value="NZ_CP048286.1"/>
</dbReference>
<dbReference type="SMART" id="SM00421">
    <property type="entry name" value="HTH_LUXR"/>
    <property type="match status" value="1"/>
</dbReference>
<organism evidence="9 10">
    <name type="scientific">Paenibacillus rhizovicinus</name>
    <dbReference type="NCBI Taxonomy" id="2704463"/>
    <lineage>
        <taxon>Bacteria</taxon>
        <taxon>Bacillati</taxon>
        <taxon>Bacillota</taxon>
        <taxon>Bacilli</taxon>
        <taxon>Bacillales</taxon>
        <taxon>Paenibacillaceae</taxon>
        <taxon>Paenibacillus</taxon>
    </lineage>
</organism>
<dbReference type="InterPro" id="IPR001789">
    <property type="entry name" value="Sig_transdc_resp-reg_receiver"/>
</dbReference>
<evidence type="ECO:0000256" key="3">
    <source>
        <dbReference type="ARBA" id="ARBA00023125"/>
    </source>
</evidence>
<dbReference type="PANTHER" id="PTHR43214:SF40">
    <property type="entry name" value="TRANSCRIPTIONAL REGULATORY PROTEIN LNRK"/>
    <property type="match status" value="1"/>
</dbReference>
<dbReference type="Proteomes" id="UP000479114">
    <property type="component" value="Chromosome"/>
</dbReference>
<evidence type="ECO:0000256" key="4">
    <source>
        <dbReference type="ARBA" id="ARBA00023163"/>
    </source>
</evidence>
<dbReference type="EMBL" id="CP048286">
    <property type="protein sequence ID" value="QHW29625.1"/>
    <property type="molecule type" value="Genomic_DNA"/>
</dbReference>
<dbReference type="InterPro" id="IPR011006">
    <property type="entry name" value="CheY-like_superfamily"/>
</dbReference>
<evidence type="ECO:0000256" key="5">
    <source>
        <dbReference type="PROSITE-ProRule" id="PRU00169"/>
    </source>
</evidence>
<reference evidence="9 10" key="1">
    <citation type="submission" date="2020-02" db="EMBL/GenBank/DDBJ databases">
        <title>Paenibacillus sp. nov., isolated from rhizosphere soil of tomato.</title>
        <authorList>
            <person name="Weon H.-Y."/>
            <person name="Lee S.A."/>
        </authorList>
    </citation>
    <scope>NUCLEOTIDE SEQUENCE [LARGE SCALE GENOMIC DNA]</scope>
    <source>
        <strain evidence="9 10">14171R-81</strain>
    </source>
</reference>
<name>A0A6C0NTX3_9BACL</name>
<proteinExistence type="predicted"/>
<dbReference type="PROSITE" id="PS50043">
    <property type="entry name" value="HTH_LUXR_2"/>
    <property type="match status" value="1"/>
</dbReference>
<dbReference type="InterPro" id="IPR000792">
    <property type="entry name" value="Tscrpt_reg_LuxR_C"/>
</dbReference>
<protein>
    <submittedName>
        <fullName evidence="9">Response regulator transcription factor</fullName>
    </submittedName>
</protein>
<dbReference type="InterPro" id="IPR016032">
    <property type="entry name" value="Sig_transdc_resp-reg_C-effctor"/>
</dbReference>
<dbReference type="InterPro" id="IPR058245">
    <property type="entry name" value="NreC/VraR/RcsB-like_REC"/>
</dbReference>
<dbReference type="PROSITE" id="PS50110">
    <property type="entry name" value="RESPONSE_REGULATORY"/>
    <property type="match status" value="1"/>
</dbReference>
<dbReference type="InterPro" id="IPR039420">
    <property type="entry name" value="WalR-like"/>
</dbReference>
<evidence type="ECO:0000313" key="9">
    <source>
        <dbReference type="EMBL" id="QHW29625.1"/>
    </source>
</evidence>
<keyword evidence="1 5" id="KW-0597">Phosphoprotein</keyword>
<sequence length="244" mass="26908">MKIKVLIADDNSFIREGMRIILTTFEEFEVLEAVEDGQQAVDYCQAHDVDVALLDVRMPNMNGVEATRLIAERTKTKPLILTTFDDDAYILEAIRCGAKGYLLKNNDPERIRDAIKSVYHGNNVLQDIILDKLKSSIGAQPANADVTITKPAHPAQGADVSGAAPTAAPMPTPTPKSPIDLSPFTERETEVMALIAKGYSNKEISRELFISEGTTANYITSILNKTALEHRTQIAIYYLTGRTR</sequence>
<keyword evidence="4" id="KW-0804">Transcription</keyword>
<keyword evidence="2" id="KW-0805">Transcription regulation</keyword>
<dbReference type="PANTHER" id="PTHR43214">
    <property type="entry name" value="TWO-COMPONENT RESPONSE REGULATOR"/>
    <property type="match status" value="1"/>
</dbReference>
<feature type="region of interest" description="Disordered" evidence="6">
    <location>
        <begin position="152"/>
        <end position="181"/>
    </location>
</feature>
<keyword evidence="3" id="KW-0238">DNA-binding</keyword>
<dbReference type="Gene3D" id="3.40.50.2300">
    <property type="match status" value="1"/>
</dbReference>
<dbReference type="GO" id="GO:0006355">
    <property type="term" value="P:regulation of DNA-templated transcription"/>
    <property type="evidence" value="ECO:0007669"/>
    <property type="project" value="InterPro"/>
</dbReference>
<gene>
    <name evidence="9" type="ORF">GZH47_01425</name>
</gene>
<dbReference type="GO" id="GO:0003677">
    <property type="term" value="F:DNA binding"/>
    <property type="evidence" value="ECO:0007669"/>
    <property type="project" value="UniProtKB-KW"/>
</dbReference>
<dbReference type="GO" id="GO:0000160">
    <property type="term" value="P:phosphorelay signal transduction system"/>
    <property type="evidence" value="ECO:0007669"/>
    <property type="project" value="InterPro"/>
</dbReference>
<dbReference type="PRINTS" id="PR00038">
    <property type="entry name" value="HTHLUXR"/>
</dbReference>
<dbReference type="SUPFAM" id="SSF46894">
    <property type="entry name" value="C-terminal effector domain of the bipartite response regulators"/>
    <property type="match status" value="1"/>
</dbReference>
<feature type="domain" description="HTH luxR-type" evidence="7">
    <location>
        <begin position="177"/>
        <end position="242"/>
    </location>
</feature>
<dbReference type="KEGG" id="prz:GZH47_01425"/>
<dbReference type="SMART" id="SM00448">
    <property type="entry name" value="REC"/>
    <property type="match status" value="1"/>
</dbReference>
<dbReference type="SUPFAM" id="SSF52172">
    <property type="entry name" value="CheY-like"/>
    <property type="match status" value="1"/>
</dbReference>
<dbReference type="Pfam" id="PF00196">
    <property type="entry name" value="GerE"/>
    <property type="match status" value="1"/>
</dbReference>
<accession>A0A6C0NTX3</accession>
<dbReference type="AlphaFoldDB" id="A0A6C0NTX3"/>
<evidence type="ECO:0000259" key="8">
    <source>
        <dbReference type="PROSITE" id="PS50110"/>
    </source>
</evidence>
<evidence type="ECO:0000259" key="7">
    <source>
        <dbReference type="PROSITE" id="PS50043"/>
    </source>
</evidence>
<evidence type="ECO:0000313" key="10">
    <source>
        <dbReference type="Proteomes" id="UP000479114"/>
    </source>
</evidence>
<dbReference type="CDD" id="cd17535">
    <property type="entry name" value="REC_NarL-like"/>
    <property type="match status" value="1"/>
</dbReference>
<evidence type="ECO:0000256" key="1">
    <source>
        <dbReference type="ARBA" id="ARBA00022553"/>
    </source>
</evidence>
<evidence type="ECO:0000256" key="2">
    <source>
        <dbReference type="ARBA" id="ARBA00023015"/>
    </source>
</evidence>